<dbReference type="PANTHER" id="PTHR10972:SF203">
    <property type="entry name" value="OXYSTEROL-BINDING PROTEIN HOMOLOG 3"/>
    <property type="match status" value="1"/>
</dbReference>
<dbReference type="InterPro" id="IPR036598">
    <property type="entry name" value="GOLD_dom_sf"/>
</dbReference>
<evidence type="ECO:0000256" key="9">
    <source>
        <dbReference type="SAM" id="MobiDB-lite"/>
    </source>
</evidence>
<dbReference type="SUPFAM" id="SSF50729">
    <property type="entry name" value="PH domain-like"/>
    <property type="match status" value="1"/>
</dbReference>
<evidence type="ECO:0000256" key="6">
    <source>
        <dbReference type="ARBA" id="ARBA00023055"/>
    </source>
</evidence>
<dbReference type="Gene3D" id="3.30.70.3490">
    <property type="match status" value="1"/>
</dbReference>
<evidence type="ECO:0000256" key="5">
    <source>
        <dbReference type="ARBA" id="ARBA00022553"/>
    </source>
</evidence>
<dbReference type="Proteomes" id="UP001648503">
    <property type="component" value="Unassembled WGS sequence"/>
</dbReference>
<evidence type="ECO:0000259" key="10">
    <source>
        <dbReference type="PROSITE" id="PS50003"/>
    </source>
</evidence>
<dbReference type="Gene3D" id="2.30.29.30">
    <property type="entry name" value="Pleckstrin-homology domain (PH domain)/Phosphotyrosine-binding domain (PTB)"/>
    <property type="match status" value="1"/>
</dbReference>
<keyword evidence="3" id="KW-0813">Transport</keyword>
<evidence type="ECO:0000313" key="12">
    <source>
        <dbReference type="Proteomes" id="UP001648503"/>
    </source>
</evidence>
<evidence type="ECO:0000256" key="3">
    <source>
        <dbReference type="ARBA" id="ARBA00022448"/>
    </source>
</evidence>
<dbReference type="InterPro" id="IPR041680">
    <property type="entry name" value="PH_8"/>
</dbReference>
<dbReference type="InterPro" id="IPR001849">
    <property type="entry name" value="PH_domain"/>
</dbReference>
<keyword evidence="4" id="KW-0963">Cytoplasm</keyword>
<proteinExistence type="inferred from homology"/>
<dbReference type="SMART" id="SM00233">
    <property type="entry name" value="PH"/>
    <property type="match status" value="1"/>
</dbReference>
<evidence type="ECO:0000313" key="11">
    <source>
        <dbReference type="EMBL" id="KAH6599613.1"/>
    </source>
</evidence>
<comment type="caution">
    <text evidence="11">The sequence shown here is derived from an EMBL/GenBank/DDBJ whole genome shotgun (WGS) entry which is preliminary data.</text>
</comment>
<reference evidence="11 12" key="1">
    <citation type="submission" date="2021-02" db="EMBL/GenBank/DDBJ databases">
        <title>Variation within the Batrachochytrium salamandrivorans European outbreak.</title>
        <authorList>
            <person name="Kelly M."/>
            <person name="Pasmans F."/>
            <person name="Shea T.P."/>
            <person name="Munoz J.F."/>
            <person name="Carranza S."/>
            <person name="Cuomo C.A."/>
            <person name="Martel A."/>
        </authorList>
    </citation>
    <scope>NUCLEOTIDE SEQUENCE [LARGE SCALE GENOMIC DNA]</scope>
    <source>
        <strain evidence="11 12">AMFP18/2</strain>
    </source>
</reference>
<evidence type="ECO:0000256" key="8">
    <source>
        <dbReference type="RuleBase" id="RU003844"/>
    </source>
</evidence>
<dbReference type="InterPro" id="IPR037239">
    <property type="entry name" value="OSBP_sf"/>
</dbReference>
<dbReference type="Gene3D" id="2.60.120.680">
    <property type="entry name" value="GOLD domain"/>
    <property type="match status" value="1"/>
</dbReference>
<dbReference type="InterPro" id="IPR018494">
    <property type="entry name" value="Oxysterol-bd_CS"/>
</dbReference>
<sequence length="1156" mass="127840">MQEVTIKPRGIFKHMVTVEQPFKELCWNFCTRRKNISFGLFRISSKAKASSSNSNYYGGGPNSSNTISGNNSNMPSDSMGGAGGSLDTSNAHGQTTTSPQPGRASLGASSSSSNHIGPGQANTTMASNSNNLRFHINTQIPPLTQTGGASPRRTTISTGTIVYPNSPATVATFNASSVTSTRSTTTAFSNQPRSSATAICSPISSVSTANIAAFTASNNSTASNTTHPSGNAHATNSYNTGGLAFAINTSDTSLHPHIIHHTYTTPYALNSQPPRQQNVPVITTDAISTSLGDMASPSTPVAISAAHRDGSSSSLHSMDNGPSGTNKKSQRPRLEDPDLEEIIQIAHYESSKVTIKGSYYIQEPGTYILVFDNRFSVNTSKKLFFFVGLTDVEPTSMVVKKEVEGWMLKKGNRKIQGYQRRWVEVDSSGSLSYYKSPGNPSRGIISLSTAAIRLDHDHLLIDIDSGQSIFHFKVETAQEFERWTGCIEKFVAPRSMQLTEAGMIFQSESTNLFNATGHSLQNSASADPEIEMVHYQVKMILSTLKEELCRMRDLIETSKPRADTKHQSKEFAGILGSISEMATGLITYATTTESQLHAFHSSFHSRIQGQRERSVTAIQQAEAAFYACLNDNNHVRRKFGLDAVTTSTFLPNGVFMSTDRERMGSITSTFKDEVFFDAEEGDSDDSYRSYSEESRRASYDGLGAVTSPLALLRLDTSVEDARLQLSEIALALDAAESEPALMMTKQAMTSSSSTDRVDSVANLTAHVDHSSRAVQRRTTLPAVACSMQNVSIMSILRNNVGKDLSTVTMPIVLNEPISLLQKLCEELEYSELLNEAARTDDPIERLCFIAGFIVSGYSSTVHRAARKPFNPLLGETFEFVRPDRGFKFISEKVSHHPPVMACYAESKDYRIYQDSLLKTKFWGKSMELNNTGTVHLELPTLRDEYVWNKVTTSMRNLFAPGRYLEHHGVMKITSITTGHYCELTFKESGYFTSANNEVVGAVFTPRGQKAISLCGRWDHSFNKFLDSAPDKLQVIWRASPFPPNHADNYGFTQFAVELNEMSSDVVGLLPNTDVRFRPDQRLYEEGKAEKAELEKLRLEQKQRETRRLMEAEGLEWTPQWFEVRKDEHSEGGRAWRYKGDYFESRGKFDNPMDLFS</sequence>
<organism evidence="11 12">
    <name type="scientific">Batrachochytrium salamandrivorans</name>
    <dbReference type="NCBI Taxonomy" id="1357716"/>
    <lineage>
        <taxon>Eukaryota</taxon>
        <taxon>Fungi</taxon>
        <taxon>Fungi incertae sedis</taxon>
        <taxon>Chytridiomycota</taxon>
        <taxon>Chytridiomycota incertae sedis</taxon>
        <taxon>Chytridiomycetes</taxon>
        <taxon>Rhizophydiales</taxon>
        <taxon>Rhizophydiales incertae sedis</taxon>
        <taxon>Batrachochytrium</taxon>
    </lineage>
</organism>
<feature type="domain" description="PH" evidence="10">
    <location>
        <begin position="400"/>
        <end position="492"/>
    </location>
</feature>
<evidence type="ECO:0000256" key="2">
    <source>
        <dbReference type="ARBA" id="ARBA00008842"/>
    </source>
</evidence>
<keyword evidence="6" id="KW-0445">Lipid transport</keyword>
<feature type="compositionally biased region" description="Polar residues" evidence="9">
    <location>
        <begin position="86"/>
        <end position="100"/>
    </location>
</feature>
<gene>
    <name evidence="11" type="ORF">BASA50_002955</name>
</gene>
<feature type="compositionally biased region" description="Low complexity" evidence="9">
    <location>
        <begin position="50"/>
        <end position="73"/>
    </location>
</feature>
<dbReference type="Pfam" id="PF15409">
    <property type="entry name" value="PH_8"/>
    <property type="match status" value="1"/>
</dbReference>
<keyword evidence="5" id="KW-0597">Phosphoprotein</keyword>
<evidence type="ECO:0000256" key="7">
    <source>
        <dbReference type="ARBA" id="ARBA00023121"/>
    </source>
</evidence>
<protein>
    <recommendedName>
        <fullName evidence="10">PH domain-containing protein</fullName>
    </recommendedName>
</protein>
<dbReference type="Pfam" id="PF01237">
    <property type="entry name" value="Oxysterol_BP"/>
    <property type="match status" value="1"/>
</dbReference>
<dbReference type="PROSITE" id="PS01013">
    <property type="entry name" value="OSBP"/>
    <property type="match status" value="1"/>
</dbReference>
<dbReference type="InterPro" id="IPR011993">
    <property type="entry name" value="PH-like_dom_sf"/>
</dbReference>
<dbReference type="SUPFAM" id="SSF144000">
    <property type="entry name" value="Oxysterol-binding protein-like"/>
    <property type="match status" value="1"/>
</dbReference>
<evidence type="ECO:0000256" key="4">
    <source>
        <dbReference type="ARBA" id="ARBA00022490"/>
    </source>
</evidence>
<evidence type="ECO:0000256" key="1">
    <source>
        <dbReference type="ARBA" id="ARBA00004496"/>
    </source>
</evidence>
<feature type="region of interest" description="Disordered" evidence="9">
    <location>
        <begin position="50"/>
        <end position="126"/>
    </location>
</feature>
<dbReference type="SUPFAM" id="SSF101576">
    <property type="entry name" value="Supernatant protein factor (SPF), C-terminal domain"/>
    <property type="match status" value="1"/>
</dbReference>
<dbReference type="EMBL" id="JAFCIX010000063">
    <property type="protein sequence ID" value="KAH6599613.1"/>
    <property type="molecule type" value="Genomic_DNA"/>
</dbReference>
<dbReference type="InterPro" id="IPR000648">
    <property type="entry name" value="Oxysterol-bd"/>
</dbReference>
<keyword evidence="7" id="KW-0446">Lipid-binding</keyword>
<feature type="region of interest" description="Disordered" evidence="9">
    <location>
        <begin position="298"/>
        <end position="335"/>
    </location>
</feature>
<name>A0ABQ8FK05_9FUNG</name>
<accession>A0ABQ8FK05</accession>
<dbReference type="PANTHER" id="PTHR10972">
    <property type="entry name" value="OXYSTEROL-BINDING PROTEIN-RELATED"/>
    <property type="match status" value="1"/>
</dbReference>
<feature type="compositionally biased region" description="Polar residues" evidence="9">
    <location>
        <begin position="311"/>
        <end position="327"/>
    </location>
</feature>
<dbReference type="PROSITE" id="PS50003">
    <property type="entry name" value="PH_DOMAIN"/>
    <property type="match status" value="1"/>
</dbReference>
<comment type="subcellular location">
    <subcellularLocation>
        <location evidence="1">Cytoplasm</location>
    </subcellularLocation>
</comment>
<keyword evidence="12" id="KW-1185">Reference proteome</keyword>
<comment type="similarity">
    <text evidence="2 8">Belongs to the OSBP family.</text>
</comment>
<dbReference type="Gene3D" id="2.40.160.120">
    <property type="match status" value="1"/>
</dbReference>